<gene>
    <name evidence="1" type="ORF">RXV79_27030</name>
</gene>
<dbReference type="EMBL" id="CP136337">
    <property type="protein sequence ID" value="WOB11289.1"/>
    <property type="molecule type" value="Genomic_DNA"/>
</dbReference>
<name>A0ABZ0D222_9BURK</name>
<keyword evidence="2" id="KW-1185">Reference proteome</keyword>
<keyword evidence="1" id="KW-0614">Plasmid</keyword>
<accession>A0ABZ0D222</accession>
<dbReference type="RefSeq" id="WP_316704515.1">
    <property type="nucleotide sequence ID" value="NZ_CP136337.1"/>
</dbReference>
<geneLocation type="plasmid" evidence="1 2">
    <name>unnamed1</name>
</geneLocation>
<sequence>MNTFVITGPSGVGKSQLLLDMQVARSPHDLFIVDPLGIAIRQWSPSFGGGCAGIALDHTGFLREPGDQVLAARRWAEQQGKALILVGESLTELRSVGIEISDDALEIHLERTGAMHRLTLGRGEGAYPLASPYCTREEFIAAARRVFLLFD</sequence>
<evidence type="ECO:0000313" key="2">
    <source>
        <dbReference type="Proteomes" id="UP001303946"/>
    </source>
</evidence>
<reference evidence="1 2" key="1">
    <citation type="submission" date="2023-10" db="EMBL/GenBank/DDBJ databases">
        <title>Bacteria for the degradation of biodegradable plastic PBAT(Polybutylene adipate terephthalate).</title>
        <authorList>
            <person name="Weon H.-Y."/>
            <person name="Yeon J."/>
        </authorList>
    </citation>
    <scope>NUCLEOTIDE SEQUENCE [LARGE SCALE GENOMIC DNA]</scope>
    <source>
        <strain evidence="1 2">SBD 7-3</strain>
        <plasmid evidence="1 2">unnamed1</plasmid>
    </source>
</reference>
<dbReference type="Proteomes" id="UP001303946">
    <property type="component" value="Plasmid unnamed1"/>
</dbReference>
<evidence type="ECO:0008006" key="3">
    <source>
        <dbReference type="Google" id="ProtNLM"/>
    </source>
</evidence>
<evidence type="ECO:0000313" key="1">
    <source>
        <dbReference type="EMBL" id="WOB11289.1"/>
    </source>
</evidence>
<proteinExistence type="predicted"/>
<protein>
    <recommendedName>
        <fullName evidence="3">ATP-binding protein</fullName>
    </recommendedName>
</protein>
<organism evidence="1 2">
    <name type="scientific">Piscinibacter gummiphilus</name>
    <dbReference type="NCBI Taxonomy" id="946333"/>
    <lineage>
        <taxon>Bacteria</taxon>
        <taxon>Pseudomonadati</taxon>
        <taxon>Pseudomonadota</taxon>
        <taxon>Betaproteobacteria</taxon>
        <taxon>Burkholderiales</taxon>
        <taxon>Sphaerotilaceae</taxon>
        <taxon>Piscinibacter</taxon>
    </lineage>
</organism>